<dbReference type="AlphaFoldDB" id="A0A645J1W4"/>
<gene>
    <name evidence="1" type="ORF">SDC9_204796</name>
</gene>
<comment type="caution">
    <text evidence="1">The sequence shown here is derived from an EMBL/GenBank/DDBJ whole genome shotgun (WGS) entry which is preliminary data.</text>
</comment>
<name>A0A645J1W4_9ZZZZ</name>
<evidence type="ECO:0000313" key="1">
    <source>
        <dbReference type="EMBL" id="MPN57102.1"/>
    </source>
</evidence>
<organism evidence="1">
    <name type="scientific">bioreactor metagenome</name>
    <dbReference type="NCBI Taxonomy" id="1076179"/>
    <lineage>
        <taxon>unclassified sequences</taxon>
        <taxon>metagenomes</taxon>
        <taxon>ecological metagenomes</taxon>
    </lineage>
</organism>
<sequence length="64" mass="7403">MIIKTDLSDCHSLLIGSHLFNLIEQVFLKGFRLMGMKSDCRIHEGILVRKRQGFLRGFQIDARV</sequence>
<protein>
    <submittedName>
        <fullName evidence="1">Uncharacterized protein</fullName>
    </submittedName>
</protein>
<accession>A0A645J1W4</accession>
<dbReference type="EMBL" id="VSSQ01128239">
    <property type="protein sequence ID" value="MPN57102.1"/>
    <property type="molecule type" value="Genomic_DNA"/>
</dbReference>
<proteinExistence type="predicted"/>
<reference evidence="1" key="1">
    <citation type="submission" date="2019-08" db="EMBL/GenBank/DDBJ databases">
        <authorList>
            <person name="Kucharzyk K."/>
            <person name="Murdoch R.W."/>
            <person name="Higgins S."/>
            <person name="Loffler F."/>
        </authorList>
    </citation>
    <scope>NUCLEOTIDE SEQUENCE</scope>
</reference>